<feature type="binding site" evidence="12">
    <location>
        <begin position="90"/>
        <end position="91"/>
    </location>
    <ligand>
        <name>FAD</name>
        <dbReference type="ChEBI" id="CHEBI:57692"/>
    </ligand>
</feature>
<dbReference type="PANTHER" id="PTHR10742:SF313">
    <property type="entry name" value="AMINE OXIDASE"/>
    <property type="match status" value="1"/>
</dbReference>
<dbReference type="InterPro" id="IPR001613">
    <property type="entry name" value="Flavin_amine_oxidase"/>
</dbReference>
<dbReference type="Pfam" id="PF01593">
    <property type="entry name" value="Amino_oxidase"/>
    <property type="match status" value="1"/>
</dbReference>
<dbReference type="InterPro" id="IPR036188">
    <property type="entry name" value="FAD/NAD-bd_sf"/>
</dbReference>
<feature type="binding site" evidence="12">
    <location>
        <position position="291"/>
    </location>
    <ligand>
        <name>FAD</name>
        <dbReference type="ChEBI" id="CHEBI:57692"/>
    </ligand>
</feature>
<evidence type="ECO:0000259" key="13">
    <source>
        <dbReference type="Pfam" id="PF01593"/>
    </source>
</evidence>
<feature type="domain" description="Amine oxidase" evidence="13">
    <location>
        <begin position="69"/>
        <end position="508"/>
    </location>
</feature>
<evidence type="ECO:0000256" key="12">
    <source>
        <dbReference type="PIRSR" id="PIRSR601613-1"/>
    </source>
</evidence>
<evidence type="ECO:0000256" key="3">
    <source>
        <dbReference type="ARBA" id="ARBA00004723"/>
    </source>
</evidence>
<name>A0A453IRV6_AEGTS</name>
<dbReference type="GO" id="GO:0046208">
    <property type="term" value="P:spermine catabolic process"/>
    <property type="evidence" value="ECO:0007669"/>
    <property type="project" value="UniProtKB-UniPathway"/>
</dbReference>
<dbReference type="Gene3D" id="3.90.660.10">
    <property type="match status" value="1"/>
</dbReference>
<comment type="cofactor">
    <cofactor evidence="1">
        <name>FAD</name>
        <dbReference type="ChEBI" id="CHEBI:57692"/>
    </cofactor>
</comment>
<dbReference type="STRING" id="200361.A0A453IRV6"/>
<evidence type="ECO:0000256" key="8">
    <source>
        <dbReference type="ARBA" id="ARBA00022729"/>
    </source>
</evidence>
<dbReference type="AlphaFoldDB" id="A0A453IRV6"/>
<evidence type="ECO:0000313" key="14">
    <source>
        <dbReference type="EnsemblPlants" id="AET4Gv20654900.7"/>
    </source>
</evidence>
<evidence type="ECO:0000256" key="7">
    <source>
        <dbReference type="ARBA" id="ARBA00022630"/>
    </source>
</evidence>
<dbReference type="InterPro" id="IPR002937">
    <property type="entry name" value="Amino_oxidase"/>
</dbReference>
<proteinExistence type="inferred from homology"/>
<evidence type="ECO:0000256" key="2">
    <source>
        <dbReference type="ARBA" id="ARBA00004271"/>
    </source>
</evidence>
<evidence type="ECO:0000256" key="6">
    <source>
        <dbReference type="ARBA" id="ARBA00022525"/>
    </source>
</evidence>
<keyword evidence="8" id="KW-0732">Signal</keyword>
<dbReference type="GO" id="GO:1903602">
    <property type="term" value="P:thermospermine catabolic process"/>
    <property type="evidence" value="ECO:0007669"/>
    <property type="project" value="UniProtKB-ARBA"/>
</dbReference>
<dbReference type="PRINTS" id="PR00757">
    <property type="entry name" value="AMINEOXDASEF"/>
</dbReference>
<dbReference type="PANTHER" id="PTHR10742">
    <property type="entry name" value="FLAVIN MONOAMINE OXIDASE"/>
    <property type="match status" value="1"/>
</dbReference>
<reference evidence="15" key="1">
    <citation type="journal article" date="2014" name="Science">
        <title>Ancient hybridizations among the ancestral genomes of bread wheat.</title>
        <authorList>
            <consortium name="International Wheat Genome Sequencing Consortium,"/>
            <person name="Marcussen T."/>
            <person name="Sandve S.R."/>
            <person name="Heier L."/>
            <person name="Spannagl M."/>
            <person name="Pfeifer M."/>
            <person name="Jakobsen K.S."/>
            <person name="Wulff B.B."/>
            <person name="Steuernagel B."/>
            <person name="Mayer K.F."/>
            <person name="Olsen O.A."/>
        </authorList>
    </citation>
    <scope>NUCLEOTIDE SEQUENCE [LARGE SCALE GENOMIC DNA]</scope>
    <source>
        <strain evidence="15">cv. AL8/78</strain>
    </source>
</reference>
<feature type="binding site" evidence="12">
    <location>
        <position position="70"/>
    </location>
    <ligand>
        <name>FAD</name>
        <dbReference type="ChEBI" id="CHEBI:57692"/>
    </ligand>
</feature>
<reference evidence="14" key="4">
    <citation type="submission" date="2019-03" db="UniProtKB">
        <authorList>
            <consortium name="EnsemblPlants"/>
        </authorList>
    </citation>
    <scope>IDENTIFICATION</scope>
</reference>
<dbReference type="EnsemblPlants" id="AET4Gv20654900.7">
    <property type="protein sequence ID" value="AET4Gv20654900.7"/>
    <property type="gene ID" value="AET4Gv20654900"/>
</dbReference>
<accession>A0A453IRV6</accession>
<evidence type="ECO:0000256" key="1">
    <source>
        <dbReference type="ARBA" id="ARBA00001974"/>
    </source>
</evidence>
<dbReference type="GO" id="GO:0048046">
    <property type="term" value="C:apoplast"/>
    <property type="evidence" value="ECO:0007669"/>
    <property type="project" value="UniProtKB-SubCell"/>
</dbReference>
<keyword evidence="15" id="KW-1185">Reference proteome</keyword>
<comment type="pathway">
    <text evidence="3">Amine and polyamine degradation; spermine degradation.</text>
</comment>
<dbReference type="FunFam" id="3.90.660.10:FF:000089">
    <property type="match status" value="1"/>
</dbReference>
<keyword evidence="6" id="KW-0964">Secreted</keyword>
<dbReference type="GO" id="GO:0050660">
    <property type="term" value="F:flavin adenine dinucleotide binding"/>
    <property type="evidence" value="ECO:0007669"/>
    <property type="project" value="UniProtKB-ARBA"/>
</dbReference>
<evidence type="ECO:0000256" key="11">
    <source>
        <dbReference type="ARBA" id="ARBA00023180"/>
    </source>
</evidence>
<dbReference type="Proteomes" id="UP000015105">
    <property type="component" value="Chromosome 4D"/>
</dbReference>
<keyword evidence="10" id="KW-0560">Oxidoreductase</keyword>
<reference evidence="14" key="3">
    <citation type="journal article" date="2017" name="Nature">
        <title>Genome sequence of the progenitor of the wheat D genome Aegilops tauschii.</title>
        <authorList>
            <person name="Luo M.C."/>
            <person name="Gu Y.Q."/>
            <person name="Puiu D."/>
            <person name="Wang H."/>
            <person name="Twardziok S.O."/>
            <person name="Deal K.R."/>
            <person name="Huo N."/>
            <person name="Zhu T."/>
            <person name="Wang L."/>
            <person name="Wang Y."/>
            <person name="McGuire P.E."/>
            <person name="Liu S."/>
            <person name="Long H."/>
            <person name="Ramasamy R.K."/>
            <person name="Rodriguez J.C."/>
            <person name="Van S.L."/>
            <person name="Yuan L."/>
            <person name="Wang Z."/>
            <person name="Xia Z."/>
            <person name="Xiao L."/>
            <person name="Anderson O.D."/>
            <person name="Ouyang S."/>
            <person name="Liang Y."/>
            <person name="Zimin A.V."/>
            <person name="Pertea G."/>
            <person name="Qi P."/>
            <person name="Bennetzen J.L."/>
            <person name="Dai X."/>
            <person name="Dawson M.W."/>
            <person name="Muller H.G."/>
            <person name="Kugler K."/>
            <person name="Rivarola-Duarte L."/>
            <person name="Spannagl M."/>
            <person name="Mayer K.F.X."/>
            <person name="Lu F.H."/>
            <person name="Bevan M.W."/>
            <person name="Leroy P."/>
            <person name="Li P."/>
            <person name="You F.M."/>
            <person name="Sun Q."/>
            <person name="Liu Z."/>
            <person name="Lyons E."/>
            <person name="Wicker T."/>
            <person name="Salzberg S.L."/>
            <person name="Devos K.M."/>
            <person name="Dvorak J."/>
        </authorList>
    </citation>
    <scope>NUCLEOTIDE SEQUENCE [LARGE SCALE GENOMIC DNA]</scope>
    <source>
        <strain evidence="14">cv. AL8/78</strain>
    </source>
</reference>
<reference evidence="14" key="5">
    <citation type="journal article" date="2021" name="G3 (Bethesda)">
        <title>Aegilops tauschii genome assembly Aet v5.0 features greater sequence contiguity and improved annotation.</title>
        <authorList>
            <person name="Wang L."/>
            <person name="Zhu T."/>
            <person name="Rodriguez J.C."/>
            <person name="Deal K.R."/>
            <person name="Dubcovsky J."/>
            <person name="McGuire P.E."/>
            <person name="Lux T."/>
            <person name="Spannagl M."/>
            <person name="Mayer K.F.X."/>
            <person name="Baldrich P."/>
            <person name="Meyers B.C."/>
            <person name="Huo N."/>
            <person name="Gu Y.Q."/>
            <person name="Zhou H."/>
            <person name="Devos K.M."/>
            <person name="Bennetzen J.L."/>
            <person name="Unver T."/>
            <person name="Budak H."/>
            <person name="Gulick P.J."/>
            <person name="Galiba G."/>
            <person name="Kalapos B."/>
            <person name="Nelson D.R."/>
            <person name="Li P."/>
            <person name="You F.M."/>
            <person name="Luo M.C."/>
            <person name="Dvorak J."/>
        </authorList>
    </citation>
    <scope>NUCLEOTIDE SEQUENCE [LARGE SCALE GENOMIC DNA]</scope>
    <source>
        <strain evidence="14">cv. AL8/78</strain>
    </source>
</reference>
<dbReference type="UniPathway" id="UPA00211"/>
<reference evidence="15" key="2">
    <citation type="journal article" date="2017" name="Nat. Plants">
        <title>The Aegilops tauschii genome reveals multiple impacts of transposons.</title>
        <authorList>
            <person name="Zhao G."/>
            <person name="Zou C."/>
            <person name="Li K."/>
            <person name="Wang K."/>
            <person name="Li T."/>
            <person name="Gao L."/>
            <person name="Zhang X."/>
            <person name="Wang H."/>
            <person name="Yang Z."/>
            <person name="Liu X."/>
            <person name="Jiang W."/>
            <person name="Mao L."/>
            <person name="Kong X."/>
            <person name="Jiao Y."/>
            <person name="Jia J."/>
        </authorList>
    </citation>
    <scope>NUCLEOTIDE SEQUENCE [LARGE SCALE GENOMIC DNA]</scope>
    <source>
        <strain evidence="15">cv. AL8/78</strain>
    </source>
</reference>
<keyword evidence="11" id="KW-0325">Glycoprotein</keyword>
<keyword evidence="5" id="KW-0052">Apoplast</keyword>
<keyword evidence="9" id="KW-0274">FAD</keyword>
<evidence type="ECO:0000313" key="15">
    <source>
        <dbReference type="Proteomes" id="UP000015105"/>
    </source>
</evidence>
<keyword evidence="7" id="KW-0285">Flavoprotein</keyword>
<sequence length="526" mass="59026">ELSAQLLDLPVYKQACEAERNSVSGRPVSTRRDMTPTATTALVLALTLAHHASLAAAAGPRVIIVGAGMSGISAGKRLSEAGITDLVILEATDHLGGRMRKHNFGGVSVEIGANWVEGVNGGKMNPIWPLVNSTLKLRNFRSDFDGLAENVYKETGGVYDRAYVQKRLDRANEVEEGGAKLSAKLRPSGQDDMSILAMQRLNNHLPNGPASPVDMILDYFKHDYEFAEPPRVTSLQNVVPLATFRDFGDDVYFVADKRGYEAVVHHLAGQYLEADKARNIVDPRLQLNKVVREISYSGSGVTVRTEDDKVYKADYVMVSTSVGVLQSDLIQFKPRLPAWKVLSIYQFDMAVYTKIFVKFPRKFWPEGKGREFFLYASSRRGYYGVWQELEAPYPDANVLLVTVTDEESRRIEQQSDNQTKAEIVEVLRSMFSGEDVPDATDILVPRWWSDRFYRGTFSNWPIGVNRYEYDQLRAPVGRVYFTGEHTSEHYNGYVHGAYLSGIDSADILIKCAHKRMCKYHIPGKFD</sequence>
<evidence type="ECO:0000256" key="5">
    <source>
        <dbReference type="ARBA" id="ARBA00022523"/>
    </source>
</evidence>
<comment type="subcellular location">
    <subcellularLocation>
        <location evidence="2">Secreted</location>
        <location evidence="2">Extracellular space</location>
        <location evidence="2">Apoplast</location>
    </subcellularLocation>
</comment>
<dbReference type="SUPFAM" id="SSF54373">
    <property type="entry name" value="FAD-linked reductases, C-terminal domain"/>
    <property type="match status" value="1"/>
</dbReference>
<dbReference type="InterPro" id="IPR050281">
    <property type="entry name" value="Flavin_monoamine_oxidase"/>
</dbReference>
<dbReference type="Gene3D" id="3.50.50.60">
    <property type="entry name" value="FAD/NAD(P)-binding domain"/>
    <property type="match status" value="1"/>
</dbReference>
<dbReference type="SUPFAM" id="SSF51905">
    <property type="entry name" value="FAD/NAD(P)-binding domain"/>
    <property type="match status" value="1"/>
</dbReference>
<evidence type="ECO:0000256" key="9">
    <source>
        <dbReference type="ARBA" id="ARBA00022827"/>
    </source>
</evidence>
<protein>
    <recommendedName>
        <fullName evidence="13">Amine oxidase domain-containing protein</fullName>
    </recommendedName>
</protein>
<dbReference type="GO" id="GO:0052901">
    <property type="term" value="F:spermine oxidase activity"/>
    <property type="evidence" value="ECO:0007669"/>
    <property type="project" value="UniProtKB-ARBA"/>
</dbReference>
<evidence type="ECO:0000256" key="10">
    <source>
        <dbReference type="ARBA" id="ARBA00023002"/>
    </source>
</evidence>
<comment type="similarity">
    <text evidence="4">Belongs to the flavin monoamine oxidase family.</text>
</comment>
<organism evidence="14 15">
    <name type="scientific">Aegilops tauschii subsp. strangulata</name>
    <name type="common">Goatgrass</name>
    <dbReference type="NCBI Taxonomy" id="200361"/>
    <lineage>
        <taxon>Eukaryota</taxon>
        <taxon>Viridiplantae</taxon>
        <taxon>Streptophyta</taxon>
        <taxon>Embryophyta</taxon>
        <taxon>Tracheophyta</taxon>
        <taxon>Spermatophyta</taxon>
        <taxon>Magnoliopsida</taxon>
        <taxon>Liliopsida</taxon>
        <taxon>Poales</taxon>
        <taxon>Poaceae</taxon>
        <taxon>BOP clade</taxon>
        <taxon>Pooideae</taxon>
        <taxon>Triticodae</taxon>
        <taxon>Triticeae</taxon>
        <taxon>Triticinae</taxon>
        <taxon>Aegilops</taxon>
    </lineage>
</organism>
<evidence type="ECO:0000256" key="4">
    <source>
        <dbReference type="ARBA" id="ARBA00005995"/>
    </source>
</evidence>
<dbReference type="Gramene" id="AET4Gv20654900.7">
    <property type="protein sequence ID" value="AET4Gv20654900.7"/>
    <property type="gene ID" value="AET4Gv20654900"/>
</dbReference>
<dbReference type="FunFam" id="3.90.660.10:FF:000012">
    <property type="entry name" value="Polyamine oxidase 1"/>
    <property type="match status" value="1"/>
</dbReference>